<keyword evidence="5" id="KW-0812">Transmembrane</keyword>
<dbReference type="OrthoDB" id="6117944at2759"/>
<dbReference type="GO" id="GO:0004930">
    <property type="term" value="F:G protein-coupled receptor activity"/>
    <property type="evidence" value="ECO:0007669"/>
    <property type="project" value="UniProtKB-KW"/>
</dbReference>
<accession>A0A7J7JT76</accession>
<gene>
    <name evidence="6" type="ORF">EB796_013117</name>
</gene>
<evidence type="ECO:0000256" key="3">
    <source>
        <dbReference type="ARBA" id="ARBA00023170"/>
    </source>
</evidence>
<reference evidence="6" key="1">
    <citation type="submission" date="2020-06" db="EMBL/GenBank/DDBJ databases">
        <title>Draft genome of Bugula neritina, a colonial animal packing powerful symbionts and potential medicines.</title>
        <authorList>
            <person name="Rayko M."/>
        </authorList>
    </citation>
    <scope>NUCLEOTIDE SEQUENCE [LARGE SCALE GENOMIC DNA]</scope>
    <source>
        <strain evidence="6">Kwan_BN1</strain>
    </source>
</reference>
<evidence type="ECO:0000313" key="7">
    <source>
        <dbReference type="Proteomes" id="UP000593567"/>
    </source>
</evidence>
<sequence>MPLTLNEHYTASAACFIGGTLSVVTQLWLLFDFLPMLRVSKGLKSLHQHLTLANLFVVLFFFMGAISHFEQRWIFGDTMCKFYVFWCKFTPVASMTLLALCLYGEYQHALNPSLEKKNVSYTIPLCMAWAYGLLWGSLALTTSEYGQEPAGFTCTVIWYKVQSFTNYLTILGFGTPSLLAFYYSFNLWHKGFLIDNPMAQAAVGLMISMTAQFSAYAGCYMMVLAGHHLSLYAIAFPQIWTKSVGVVHPFIYSHVFASDSTNEKEE</sequence>
<feature type="transmembrane region" description="Helical" evidence="5">
    <location>
        <begin position="164"/>
        <end position="185"/>
    </location>
</feature>
<keyword evidence="5" id="KW-0472">Membrane</keyword>
<feature type="transmembrane region" description="Helical" evidence="5">
    <location>
        <begin position="205"/>
        <end position="225"/>
    </location>
</feature>
<feature type="transmembrane region" description="Helical" evidence="5">
    <location>
        <begin position="12"/>
        <end position="31"/>
    </location>
</feature>
<keyword evidence="4" id="KW-0807">Transducer</keyword>
<comment type="subcellular location">
    <subcellularLocation>
        <location evidence="1">Membrane</location>
        <topology evidence="1">Multi-pass membrane protein</topology>
    </subcellularLocation>
</comment>
<feature type="transmembrane region" description="Helical" evidence="5">
    <location>
        <begin position="51"/>
        <end position="70"/>
    </location>
</feature>
<keyword evidence="2" id="KW-0297">G-protein coupled receptor</keyword>
<name>A0A7J7JT76_BUGNE</name>
<dbReference type="Proteomes" id="UP000593567">
    <property type="component" value="Unassembled WGS sequence"/>
</dbReference>
<dbReference type="EMBL" id="VXIV02001936">
    <property type="protein sequence ID" value="KAF6028578.1"/>
    <property type="molecule type" value="Genomic_DNA"/>
</dbReference>
<dbReference type="Gene3D" id="1.20.1070.10">
    <property type="entry name" value="Rhodopsin 7-helix transmembrane proteins"/>
    <property type="match status" value="1"/>
</dbReference>
<feature type="transmembrane region" description="Helical" evidence="5">
    <location>
        <begin position="121"/>
        <end position="143"/>
    </location>
</feature>
<keyword evidence="5" id="KW-1133">Transmembrane helix</keyword>
<dbReference type="SUPFAM" id="SSF81321">
    <property type="entry name" value="Family A G protein-coupled receptor-like"/>
    <property type="match status" value="1"/>
</dbReference>
<keyword evidence="3" id="KW-0675">Receptor</keyword>
<keyword evidence="7" id="KW-1185">Reference proteome</keyword>
<dbReference type="GO" id="GO:0016020">
    <property type="term" value="C:membrane"/>
    <property type="evidence" value="ECO:0007669"/>
    <property type="project" value="UniProtKB-SubCell"/>
</dbReference>
<evidence type="ECO:0000256" key="1">
    <source>
        <dbReference type="ARBA" id="ARBA00004141"/>
    </source>
</evidence>
<organism evidence="6 7">
    <name type="scientific">Bugula neritina</name>
    <name type="common">Brown bryozoan</name>
    <name type="synonym">Sertularia neritina</name>
    <dbReference type="NCBI Taxonomy" id="10212"/>
    <lineage>
        <taxon>Eukaryota</taxon>
        <taxon>Metazoa</taxon>
        <taxon>Spiralia</taxon>
        <taxon>Lophotrochozoa</taxon>
        <taxon>Bryozoa</taxon>
        <taxon>Gymnolaemata</taxon>
        <taxon>Cheilostomatida</taxon>
        <taxon>Flustrina</taxon>
        <taxon>Buguloidea</taxon>
        <taxon>Bugulidae</taxon>
        <taxon>Bugula</taxon>
    </lineage>
</organism>
<evidence type="ECO:0000256" key="2">
    <source>
        <dbReference type="ARBA" id="ARBA00023040"/>
    </source>
</evidence>
<protein>
    <submittedName>
        <fullName evidence="6">Uncharacterized protein</fullName>
    </submittedName>
</protein>
<proteinExistence type="predicted"/>
<evidence type="ECO:0000256" key="5">
    <source>
        <dbReference type="SAM" id="Phobius"/>
    </source>
</evidence>
<feature type="transmembrane region" description="Helical" evidence="5">
    <location>
        <begin position="82"/>
        <end position="106"/>
    </location>
</feature>
<dbReference type="InterPro" id="IPR050125">
    <property type="entry name" value="GPCR_opsins"/>
</dbReference>
<dbReference type="PANTHER" id="PTHR24240">
    <property type="entry name" value="OPSIN"/>
    <property type="match status" value="1"/>
</dbReference>
<dbReference type="AlphaFoldDB" id="A0A7J7JT76"/>
<evidence type="ECO:0000313" key="6">
    <source>
        <dbReference type="EMBL" id="KAF6028578.1"/>
    </source>
</evidence>
<comment type="caution">
    <text evidence="6">The sequence shown here is derived from an EMBL/GenBank/DDBJ whole genome shotgun (WGS) entry which is preliminary data.</text>
</comment>
<evidence type="ECO:0000256" key="4">
    <source>
        <dbReference type="ARBA" id="ARBA00023224"/>
    </source>
</evidence>